<evidence type="ECO:0000313" key="2">
    <source>
        <dbReference type="Proteomes" id="UP000216021"/>
    </source>
</evidence>
<evidence type="ECO:0000313" key="1">
    <source>
        <dbReference type="EMBL" id="OMQ24736.1"/>
    </source>
</evidence>
<dbReference type="EMBL" id="MOXD01000003">
    <property type="protein sequence ID" value="OMQ24736.1"/>
    <property type="molecule type" value="Genomic_DNA"/>
</dbReference>
<accession>A0A1S8CLL9</accession>
<comment type="caution">
    <text evidence="1">The sequence shown here is derived from an EMBL/GenBank/DDBJ whole genome shotgun (WGS) entry which is preliminary data.</text>
</comment>
<proteinExistence type="predicted"/>
<dbReference type="Proteomes" id="UP000216021">
    <property type="component" value="Unassembled WGS sequence"/>
</dbReference>
<dbReference type="OrthoDB" id="6636527at2"/>
<reference evidence="1 2" key="1">
    <citation type="submission" date="2016-11" db="EMBL/GenBank/DDBJ databases">
        <title>Rahnella oryzae sp. nov., isolated from rice root.</title>
        <authorList>
            <person name="Zhang X.-X."/>
            <person name="Zhang J."/>
        </authorList>
    </citation>
    <scope>NUCLEOTIDE SEQUENCE [LARGE SCALE GENOMIC DNA]</scope>
    <source>
        <strain evidence="1 2">J11-6</strain>
    </source>
</reference>
<keyword evidence="2" id="KW-1185">Reference proteome</keyword>
<dbReference type="AlphaFoldDB" id="A0A1S8CLL9"/>
<sequence>MGFFSKFGTVISDLVSAPIEALSDLIREPSKRWEHSREESSRKNSFEREKELRELEVDLKIKEKMGVSKSLFDLEELKKDNDFQRMIKTSEAIKQYLFELTKLNTDTIKAIGEMQLDLKNKAQELVYSKTIQYKELQDMAMEKAVNELIEIELKFKDNEVAKRILTSAVDAKLSNIINTANNFLIELNRDIVNLNNDISMLSRQGQIFIENHLNKIADRTGLQHDSYDKSAIIGEYKKLQ</sequence>
<gene>
    <name evidence="1" type="ORF">BMI79_07910</name>
</gene>
<dbReference type="RefSeq" id="WP_076941618.1">
    <property type="nucleotide sequence ID" value="NZ_MOXD01000003.1"/>
</dbReference>
<organism evidence="1 2">
    <name type="scientific">Serratia oryzae</name>
    <dbReference type="NCBI Taxonomy" id="2034155"/>
    <lineage>
        <taxon>Bacteria</taxon>
        <taxon>Pseudomonadati</taxon>
        <taxon>Pseudomonadota</taxon>
        <taxon>Gammaproteobacteria</taxon>
        <taxon>Enterobacterales</taxon>
        <taxon>Yersiniaceae</taxon>
        <taxon>Serratia</taxon>
    </lineage>
</organism>
<protein>
    <submittedName>
        <fullName evidence="1">Uncharacterized protein</fullName>
    </submittedName>
</protein>
<dbReference type="STRING" id="2034155.BMI79_07910"/>
<name>A0A1S8CLL9_9GAMM</name>